<dbReference type="Pfam" id="PF00270">
    <property type="entry name" value="DEAD"/>
    <property type="match status" value="1"/>
</dbReference>
<proteinExistence type="inferred from homology"/>
<dbReference type="InterPro" id="IPR027417">
    <property type="entry name" value="P-loop_NTPase"/>
</dbReference>
<dbReference type="InterPro" id="IPR014001">
    <property type="entry name" value="Helicase_ATP-bd"/>
</dbReference>
<evidence type="ECO:0000256" key="3">
    <source>
        <dbReference type="ARBA" id="ARBA00022552"/>
    </source>
</evidence>
<dbReference type="Pfam" id="PF13959">
    <property type="entry name" value="CTE_SPB4"/>
    <property type="match status" value="1"/>
</dbReference>
<keyword evidence="3" id="KW-0698">rRNA processing</keyword>
<evidence type="ECO:0000256" key="8">
    <source>
        <dbReference type="ARBA" id="ARBA00022884"/>
    </source>
</evidence>
<keyword evidence="8 16" id="KW-0694">RNA-binding</keyword>
<dbReference type="InterPro" id="IPR000629">
    <property type="entry name" value="RNA-helicase_DEAD-box_CS"/>
</dbReference>
<dbReference type="CDD" id="cd17942">
    <property type="entry name" value="DEADc_DDX18"/>
    <property type="match status" value="1"/>
</dbReference>
<dbReference type="PROSITE" id="PS00039">
    <property type="entry name" value="DEAD_ATP_HELICASE"/>
    <property type="match status" value="1"/>
</dbReference>
<evidence type="ECO:0000256" key="16">
    <source>
        <dbReference type="RuleBase" id="RU365068"/>
    </source>
</evidence>
<dbReference type="EC" id="3.6.4.13" evidence="16"/>
<dbReference type="Gene3D" id="3.40.50.300">
    <property type="entry name" value="P-loop containing nucleotide triphosphate hydrolases"/>
    <property type="match status" value="2"/>
</dbReference>
<evidence type="ECO:0000313" key="22">
    <source>
        <dbReference type="Proteomes" id="UP001174694"/>
    </source>
</evidence>
<feature type="region of interest" description="Disordered" evidence="17">
    <location>
        <begin position="1"/>
        <end position="133"/>
    </location>
</feature>
<gene>
    <name evidence="21" type="ORF">NKR23_g6695</name>
</gene>
<feature type="compositionally biased region" description="Acidic residues" evidence="17">
    <location>
        <begin position="106"/>
        <end position="120"/>
    </location>
</feature>
<dbReference type="SUPFAM" id="SSF52540">
    <property type="entry name" value="P-loop containing nucleoside triphosphate hydrolases"/>
    <property type="match status" value="2"/>
</dbReference>
<evidence type="ECO:0000259" key="20">
    <source>
        <dbReference type="PROSITE" id="PS51195"/>
    </source>
</evidence>
<dbReference type="SMART" id="SM00490">
    <property type="entry name" value="HELICc"/>
    <property type="match status" value="1"/>
</dbReference>
<sequence>MDAGHSKKRKFREANGVKPSSDGPSAVAKVSSKKHKKHRVDDETHADTHSDETKVATKKHKKSKVKDDEPAKEDLAFEETANSSADEVEGEEEEEPAAHNEQTPQDGEEPIDGDEADGDDVPSRNTLSLPQVAGTDAQAFTDLNISDKTQKAIKEMGFTNMTEIQRRGIPPLLAGKDVLGAAKTGSGKTLAFLIPAIEMLSALRFKPRNGTGVICVAPTRELALQIFNVARELMKHHSQTYGIVMGGSNRRAEADKLSKGVNLLVATPGRLLDHLQNTQGFVYKNLRSLIIDEADRILEIGFEDEMRQIIAILPKEDRQSMLFSATQTTKVEDLARISLRPGPLYINVDEDKKFTTAEGLEQGYVVTDASTRFLLLYSFLRKMQKKKVIVFFSSCNSVAYFSQLLNYIDLPCLALHGKMKQEKRTNTFFEFSNASSGILLCTDVAARGLDIPKINWIIQADPPDDPVDYIHRVGRTARAGTNGRSLLLLQPHELGFLAHLKAARVPVTEFDFPSNKIINIQSQLEKLISSNYYLNQAAKDGYRSYIHAYASHSLRSIFSIDKLDLAKVAKSYGFSTPPRVDITLGAGLSRDKKNQGGRRAYGSQPKQSARAKFQKR</sequence>
<dbReference type="GO" id="GO:0006364">
    <property type="term" value="P:rRNA processing"/>
    <property type="evidence" value="ECO:0007669"/>
    <property type="project" value="UniProtKB-KW"/>
</dbReference>
<evidence type="ECO:0000256" key="13">
    <source>
        <dbReference type="ARBA" id="ARBA00047984"/>
    </source>
</evidence>
<dbReference type="Proteomes" id="UP001174694">
    <property type="component" value="Unassembled WGS sequence"/>
</dbReference>
<protein>
    <recommendedName>
        <fullName evidence="16">ATP-dependent RNA helicase</fullName>
        <ecNumber evidence="16">3.6.4.13</ecNumber>
    </recommendedName>
</protein>
<dbReference type="GO" id="GO:0005730">
    <property type="term" value="C:nucleolus"/>
    <property type="evidence" value="ECO:0007669"/>
    <property type="project" value="UniProtKB-SubCell"/>
</dbReference>
<name>A0AA38VHP4_9PEZI</name>
<evidence type="ECO:0000259" key="18">
    <source>
        <dbReference type="PROSITE" id="PS51192"/>
    </source>
</evidence>
<evidence type="ECO:0000256" key="7">
    <source>
        <dbReference type="ARBA" id="ARBA00022840"/>
    </source>
</evidence>
<dbReference type="GO" id="GO:0016787">
    <property type="term" value="F:hydrolase activity"/>
    <property type="evidence" value="ECO:0007669"/>
    <property type="project" value="UniProtKB-KW"/>
</dbReference>
<evidence type="ECO:0000256" key="10">
    <source>
        <dbReference type="ARBA" id="ARBA00024310"/>
    </source>
</evidence>
<dbReference type="InterPro" id="IPR025313">
    <property type="entry name" value="SPB4-like_CTE"/>
</dbReference>
<comment type="domain">
    <text evidence="16">The Q motif is unique to and characteristic of the DEAD box family of RNA helicases and controls ATP binding and hydrolysis.</text>
</comment>
<dbReference type="GO" id="GO:0003723">
    <property type="term" value="F:RNA binding"/>
    <property type="evidence" value="ECO:0007669"/>
    <property type="project" value="UniProtKB-UniRule"/>
</dbReference>
<feature type="domain" description="Helicase ATP-binding" evidence="18">
    <location>
        <begin position="169"/>
        <end position="345"/>
    </location>
</feature>
<evidence type="ECO:0000256" key="1">
    <source>
        <dbReference type="ARBA" id="ARBA00004604"/>
    </source>
</evidence>
<keyword evidence="5 15" id="KW-0378">Hydrolase</keyword>
<comment type="subcellular location">
    <subcellularLocation>
        <location evidence="1">Nucleus</location>
        <location evidence="1">Nucleolus</location>
    </subcellularLocation>
</comment>
<evidence type="ECO:0000256" key="2">
    <source>
        <dbReference type="ARBA" id="ARBA00022517"/>
    </source>
</evidence>
<comment type="subunit">
    <text evidence="12">Associates in the nucleolus with the 60S and pre-60S ribosomal subunits.</text>
</comment>
<evidence type="ECO:0000256" key="11">
    <source>
        <dbReference type="ARBA" id="ARBA00024357"/>
    </source>
</evidence>
<evidence type="ECO:0000256" key="6">
    <source>
        <dbReference type="ARBA" id="ARBA00022806"/>
    </source>
</evidence>
<keyword evidence="9" id="KW-0539">Nucleus</keyword>
<comment type="function">
    <text evidence="16">RNA helicase.</text>
</comment>
<feature type="compositionally biased region" description="Acidic residues" evidence="17">
    <location>
        <begin position="86"/>
        <end position="95"/>
    </location>
</feature>
<feature type="compositionally biased region" description="Basic and acidic residues" evidence="17">
    <location>
        <begin position="39"/>
        <end position="55"/>
    </location>
</feature>
<evidence type="ECO:0000256" key="9">
    <source>
        <dbReference type="ARBA" id="ARBA00023242"/>
    </source>
</evidence>
<dbReference type="PANTHER" id="PTHR24031">
    <property type="entry name" value="RNA HELICASE"/>
    <property type="match status" value="1"/>
</dbReference>
<dbReference type="GO" id="GO:0003724">
    <property type="term" value="F:RNA helicase activity"/>
    <property type="evidence" value="ECO:0007669"/>
    <property type="project" value="UniProtKB-EC"/>
</dbReference>
<dbReference type="FunFam" id="3.40.50.300:FF:000460">
    <property type="entry name" value="RNA helicase"/>
    <property type="match status" value="1"/>
</dbReference>
<evidence type="ECO:0000256" key="5">
    <source>
        <dbReference type="ARBA" id="ARBA00022801"/>
    </source>
</evidence>
<keyword evidence="7 15" id="KW-0067">ATP-binding</keyword>
<dbReference type="SMART" id="SM01178">
    <property type="entry name" value="DUF4217"/>
    <property type="match status" value="1"/>
</dbReference>
<feature type="compositionally biased region" description="Basic and acidic residues" evidence="17">
    <location>
        <begin position="65"/>
        <end position="75"/>
    </location>
</feature>
<keyword evidence="22" id="KW-1185">Reference proteome</keyword>
<dbReference type="InterPro" id="IPR014014">
    <property type="entry name" value="RNA_helicase_DEAD_Q_motif"/>
</dbReference>
<dbReference type="CDD" id="cd18787">
    <property type="entry name" value="SF2_C_DEAD"/>
    <property type="match status" value="1"/>
</dbReference>
<organism evidence="21 22">
    <name type="scientific">Pleurostoma richardsiae</name>
    <dbReference type="NCBI Taxonomy" id="41990"/>
    <lineage>
        <taxon>Eukaryota</taxon>
        <taxon>Fungi</taxon>
        <taxon>Dikarya</taxon>
        <taxon>Ascomycota</taxon>
        <taxon>Pezizomycotina</taxon>
        <taxon>Sordariomycetes</taxon>
        <taxon>Sordariomycetidae</taxon>
        <taxon>Calosphaeriales</taxon>
        <taxon>Pleurostomataceae</taxon>
        <taxon>Pleurostoma</taxon>
    </lineage>
</organism>
<evidence type="ECO:0000256" key="4">
    <source>
        <dbReference type="ARBA" id="ARBA00022741"/>
    </source>
</evidence>
<reference evidence="21" key="1">
    <citation type="submission" date="2022-07" db="EMBL/GenBank/DDBJ databases">
        <title>Fungi with potential for degradation of polypropylene.</title>
        <authorList>
            <person name="Gostincar C."/>
        </authorList>
    </citation>
    <scope>NUCLEOTIDE SEQUENCE</scope>
    <source>
        <strain evidence="21">EXF-13308</strain>
    </source>
</reference>
<feature type="compositionally biased region" description="Basic residues" evidence="17">
    <location>
        <begin position="1"/>
        <end position="11"/>
    </location>
</feature>
<dbReference type="PROSITE" id="PS51195">
    <property type="entry name" value="Q_MOTIF"/>
    <property type="match status" value="1"/>
</dbReference>
<keyword evidence="4 15" id="KW-0547">Nucleotide-binding</keyword>
<accession>A0AA38VHP4</accession>
<keyword evidence="6 15" id="KW-0347">Helicase</keyword>
<dbReference type="FunFam" id="3.40.50.300:FF:000379">
    <property type="entry name" value="RNA helicase"/>
    <property type="match status" value="1"/>
</dbReference>
<evidence type="ECO:0000256" key="17">
    <source>
        <dbReference type="SAM" id="MobiDB-lite"/>
    </source>
</evidence>
<evidence type="ECO:0000256" key="15">
    <source>
        <dbReference type="RuleBase" id="RU000492"/>
    </source>
</evidence>
<feature type="region of interest" description="Disordered" evidence="17">
    <location>
        <begin position="585"/>
        <end position="616"/>
    </location>
</feature>
<dbReference type="InterPro" id="IPR011545">
    <property type="entry name" value="DEAD/DEAH_box_helicase_dom"/>
</dbReference>
<keyword evidence="2" id="KW-0690">Ribosome biogenesis</keyword>
<dbReference type="Pfam" id="PF00271">
    <property type="entry name" value="Helicase_C"/>
    <property type="match status" value="1"/>
</dbReference>
<dbReference type="PROSITE" id="PS51192">
    <property type="entry name" value="HELICASE_ATP_BIND_1"/>
    <property type="match status" value="1"/>
</dbReference>
<comment type="caution">
    <text evidence="21">The sequence shown here is derived from an EMBL/GenBank/DDBJ whole genome shotgun (WGS) entry which is preliminary data.</text>
</comment>
<dbReference type="EMBL" id="JANBVO010000019">
    <property type="protein sequence ID" value="KAJ9143365.1"/>
    <property type="molecule type" value="Genomic_DNA"/>
</dbReference>
<dbReference type="InterPro" id="IPR001650">
    <property type="entry name" value="Helicase_C-like"/>
</dbReference>
<dbReference type="InterPro" id="IPR044773">
    <property type="entry name" value="DDX18/Has1_DEADc"/>
</dbReference>
<feature type="domain" description="DEAD-box RNA helicase Q" evidence="20">
    <location>
        <begin position="138"/>
        <end position="166"/>
    </location>
</feature>
<feature type="domain" description="Helicase C-terminal" evidence="19">
    <location>
        <begin position="375"/>
        <end position="528"/>
    </location>
</feature>
<dbReference type="GO" id="GO:0005524">
    <property type="term" value="F:ATP binding"/>
    <property type="evidence" value="ECO:0007669"/>
    <property type="project" value="UniProtKB-UniRule"/>
</dbReference>
<comment type="function">
    <text evidence="10">ATP-dependent RNA helicase involved in 40S ribosomal subunit biogenesis. Required for the processing and cleavage of 35S pre-rRNA at sites A0, A1, and A2, leading to mature 18S rRNA.</text>
</comment>
<comment type="similarity">
    <text evidence="11">Belongs to the DEAD box helicase family. DDX18/HAS1 subfamily.</text>
</comment>
<feature type="short sequence motif" description="Q motif" evidence="14">
    <location>
        <begin position="138"/>
        <end position="166"/>
    </location>
</feature>
<evidence type="ECO:0000313" key="21">
    <source>
        <dbReference type="EMBL" id="KAJ9143365.1"/>
    </source>
</evidence>
<dbReference type="PROSITE" id="PS51194">
    <property type="entry name" value="HELICASE_CTER"/>
    <property type="match status" value="1"/>
</dbReference>
<evidence type="ECO:0000256" key="12">
    <source>
        <dbReference type="ARBA" id="ARBA00024365"/>
    </source>
</evidence>
<dbReference type="AlphaFoldDB" id="A0AA38VHP4"/>
<comment type="catalytic activity">
    <reaction evidence="13 16">
        <text>ATP + H2O = ADP + phosphate + H(+)</text>
        <dbReference type="Rhea" id="RHEA:13065"/>
        <dbReference type="ChEBI" id="CHEBI:15377"/>
        <dbReference type="ChEBI" id="CHEBI:15378"/>
        <dbReference type="ChEBI" id="CHEBI:30616"/>
        <dbReference type="ChEBI" id="CHEBI:43474"/>
        <dbReference type="ChEBI" id="CHEBI:456216"/>
        <dbReference type="EC" id="3.6.4.13"/>
    </reaction>
</comment>
<evidence type="ECO:0000259" key="19">
    <source>
        <dbReference type="PROSITE" id="PS51194"/>
    </source>
</evidence>
<dbReference type="SMART" id="SM00487">
    <property type="entry name" value="DEXDc"/>
    <property type="match status" value="1"/>
</dbReference>
<evidence type="ECO:0000256" key="14">
    <source>
        <dbReference type="PROSITE-ProRule" id="PRU00552"/>
    </source>
</evidence>